<keyword evidence="9 19" id="KW-0732">Signal</keyword>
<keyword evidence="16" id="KW-1015">Disulfide bond</keyword>
<evidence type="ECO:0000256" key="5">
    <source>
        <dbReference type="ARBA" id="ARBA00005363"/>
    </source>
</evidence>
<feature type="transmembrane region" description="Helical" evidence="18">
    <location>
        <begin position="191"/>
        <end position="211"/>
    </location>
</feature>
<evidence type="ECO:0000313" key="22">
    <source>
        <dbReference type="RefSeq" id="XP_019646020.1"/>
    </source>
</evidence>
<evidence type="ECO:0000256" key="7">
    <source>
        <dbReference type="ARBA" id="ARBA00022448"/>
    </source>
</evidence>
<dbReference type="KEGG" id="bbel:109486600"/>
<comment type="similarity">
    <text evidence="5">Belongs to the ATG27 family.</text>
</comment>
<dbReference type="AlphaFoldDB" id="A0A6P4ZXW9"/>
<evidence type="ECO:0000256" key="3">
    <source>
        <dbReference type="ARBA" id="ARBA00004394"/>
    </source>
</evidence>
<evidence type="ECO:0000256" key="13">
    <source>
        <dbReference type="ARBA" id="ARBA00023034"/>
    </source>
</evidence>
<evidence type="ECO:0000256" key="9">
    <source>
        <dbReference type="ARBA" id="ARBA00022729"/>
    </source>
</evidence>
<evidence type="ECO:0000256" key="19">
    <source>
        <dbReference type="SAM" id="SignalP"/>
    </source>
</evidence>
<protein>
    <recommendedName>
        <fullName evidence="6">Autophagy-related protein 27</fullName>
    </recommendedName>
</protein>
<dbReference type="Proteomes" id="UP000515135">
    <property type="component" value="Unplaced"/>
</dbReference>
<dbReference type="PANTHER" id="PTHR15071">
    <property type="entry name" value="MANNOSE-6-PHOSPHATE RECEPTOR FAMILY MEMBER"/>
    <property type="match status" value="1"/>
</dbReference>
<evidence type="ECO:0000256" key="11">
    <source>
        <dbReference type="ARBA" id="ARBA00022989"/>
    </source>
</evidence>
<dbReference type="RefSeq" id="XP_019646020.1">
    <property type="nucleotide sequence ID" value="XM_019790461.1"/>
</dbReference>
<keyword evidence="10" id="KW-0653">Protein transport</keyword>
<evidence type="ECO:0000256" key="4">
    <source>
        <dbReference type="ARBA" id="ARBA00004472"/>
    </source>
</evidence>
<accession>A0A6P4ZXW9</accession>
<dbReference type="InterPro" id="IPR044865">
    <property type="entry name" value="MRH_dom"/>
</dbReference>
<dbReference type="GO" id="GO:0000139">
    <property type="term" value="C:Golgi membrane"/>
    <property type="evidence" value="ECO:0007669"/>
    <property type="project" value="UniProtKB-SubCell"/>
</dbReference>
<dbReference type="Pfam" id="PF09451">
    <property type="entry name" value="ATG27"/>
    <property type="match status" value="1"/>
</dbReference>
<evidence type="ECO:0000256" key="15">
    <source>
        <dbReference type="ARBA" id="ARBA00023136"/>
    </source>
</evidence>
<gene>
    <name evidence="22" type="primary">LOC109486600</name>
</gene>
<dbReference type="Gene3D" id="2.70.130.10">
    <property type="entry name" value="Mannose-6-phosphate receptor binding domain"/>
    <property type="match status" value="1"/>
</dbReference>
<feature type="chain" id="PRO_5028310272" description="Autophagy-related protein 27" evidence="19">
    <location>
        <begin position="24"/>
        <end position="255"/>
    </location>
</feature>
<keyword evidence="7" id="KW-0813">Transport</keyword>
<dbReference type="GO" id="GO:0031966">
    <property type="term" value="C:mitochondrial membrane"/>
    <property type="evidence" value="ECO:0007669"/>
    <property type="project" value="UniProtKB-SubCell"/>
</dbReference>
<evidence type="ECO:0000259" key="20">
    <source>
        <dbReference type="PROSITE" id="PS51914"/>
    </source>
</evidence>
<dbReference type="PROSITE" id="PS51257">
    <property type="entry name" value="PROKAR_LIPOPROTEIN"/>
    <property type="match status" value="1"/>
</dbReference>
<keyword evidence="12" id="KW-0072">Autophagy</keyword>
<dbReference type="SUPFAM" id="SSF50911">
    <property type="entry name" value="Mannose 6-phosphate receptor domain"/>
    <property type="match status" value="1"/>
</dbReference>
<evidence type="ECO:0000256" key="8">
    <source>
        <dbReference type="ARBA" id="ARBA00022692"/>
    </source>
</evidence>
<evidence type="ECO:0000256" key="12">
    <source>
        <dbReference type="ARBA" id="ARBA00023006"/>
    </source>
</evidence>
<dbReference type="GeneID" id="109486600"/>
<sequence length="255" mass="27470">MEAKLFLQIFILQLLGQIFLVFGQQCTQSGACSCTMTNTGKVVDLEPLASKDGQPRFIHQDTGGTFFYYNPCTPFKKGDVQGECQGNDVAACQYDGAGYYDIGDQKTLATSYDTSTGAVLFTYSSSTTRKSNVHLVCSTSSTPTFTAVESPAGSGTFVMTISSLCVCPGRSKDCNSAGSASGLSPGSTMCILLTVFVLVYVAGGMLFLRFARGAEGTEMIPNYEFWADFPYLVKDGFTFATRSCRGEEAYAYEKI</sequence>
<name>A0A6P4ZXW9_BRABE</name>
<dbReference type="GO" id="GO:0006914">
    <property type="term" value="P:autophagy"/>
    <property type="evidence" value="ECO:0007669"/>
    <property type="project" value="UniProtKB-KW"/>
</dbReference>
<evidence type="ECO:0000256" key="18">
    <source>
        <dbReference type="SAM" id="Phobius"/>
    </source>
</evidence>
<dbReference type="InterPro" id="IPR018939">
    <property type="entry name" value="Autophagy-rel_prot_27"/>
</dbReference>
<dbReference type="GO" id="GO:0010008">
    <property type="term" value="C:endosome membrane"/>
    <property type="evidence" value="ECO:0007669"/>
    <property type="project" value="UniProtKB-SubCell"/>
</dbReference>
<dbReference type="InterPro" id="IPR009011">
    <property type="entry name" value="Man6P_isomerase_rcpt-bd_dom_sf"/>
</dbReference>
<keyword evidence="21" id="KW-1185">Reference proteome</keyword>
<dbReference type="PROSITE" id="PS51914">
    <property type="entry name" value="MRH"/>
    <property type="match status" value="1"/>
</dbReference>
<dbReference type="GO" id="GO:0015031">
    <property type="term" value="P:protein transport"/>
    <property type="evidence" value="ECO:0007669"/>
    <property type="project" value="UniProtKB-KW"/>
</dbReference>
<evidence type="ECO:0000313" key="21">
    <source>
        <dbReference type="Proteomes" id="UP000515135"/>
    </source>
</evidence>
<proteinExistence type="inferred from homology"/>
<dbReference type="GO" id="GO:0005802">
    <property type="term" value="C:trans-Golgi network"/>
    <property type="evidence" value="ECO:0007669"/>
    <property type="project" value="TreeGrafter"/>
</dbReference>
<evidence type="ECO:0000256" key="6">
    <source>
        <dbReference type="ARBA" id="ARBA00013776"/>
    </source>
</evidence>
<dbReference type="SMART" id="SM01404">
    <property type="entry name" value="CIMR"/>
    <property type="match status" value="1"/>
</dbReference>
<keyword evidence="17" id="KW-0968">Cytoplasmic vesicle</keyword>
<organism evidence="21 22">
    <name type="scientific">Branchiostoma belcheri</name>
    <name type="common">Amphioxus</name>
    <dbReference type="NCBI Taxonomy" id="7741"/>
    <lineage>
        <taxon>Eukaryota</taxon>
        <taxon>Metazoa</taxon>
        <taxon>Chordata</taxon>
        <taxon>Cephalochordata</taxon>
        <taxon>Leptocardii</taxon>
        <taxon>Amphioxiformes</taxon>
        <taxon>Branchiostomatidae</taxon>
        <taxon>Branchiostoma</taxon>
    </lineage>
</organism>
<feature type="domain" description="MRH" evidence="20">
    <location>
        <begin position="30"/>
        <end position="169"/>
    </location>
</feature>
<keyword evidence="11 18" id="KW-1133">Transmembrane helix</keyword>
<evidence type="ECO:0000256" key="2">
    <source>
        <dbReference type="ARBA" id="ARBA00004358"/>
    </source>
</evidence>
<evidence type="ECO:0000256" key="17">
    <source>
        <dbReference type="ARBA" id="ARBA00023329"/>
    </source>
</evidence>
<keyword evidence="15 18" id="KW-0472">Membrane</keyword>
<dbReference type="GO" id="GO:0034045">
    <property type="term" value="C:phagophore assembly site membrane"/>
    <property type="evidence" value="ECO:0007669"/>
    <property type="project" value="UniProtKB-SubCell"/>
</dbReference>
<reference evidence="22" key="1">
    <citation type="submission" date="2025-08" db="UniProtKB">
        <authorList>
            <consortium name="RefSeq"/>
        </authorList>
    </citation>
    <scope>IDENTIFICATION</scope>
    <source>
        <tissue evidence="22">Gonad</tissue>
    </source>
</reference>
<keyword evidence="14" id="KW-0496">Mitochondrion</keyword>
<keyword evidence="13" id="KW-0333">Golgi apparatus</keyword>
<evidence type="ECO:0000256" key="1">
    <source>
        <dbReference type="ARBA" id="ARBA00004304"/>
    </source>
</evidence>
<dbReference type="OrthoDB" id="29460at2759"/>
<evidence type="ECO:0000256" key="16">
    <source>
        <dbReference type="ARBA" id="ARBA00023157"/>
    </source>
</evidence>
<dbReference type="PANTHER" id="PTHR15071:SF0">
    <property type="entry name" value="MANNOSE 6-PHOSPHATE RECEPTOR-LIKE PROTEIN 1"/>
    <property type="match status" value="1"/>
</dbReference>
<comment type="subcellular location">
    <subcellularLocation>
        <location evidence="2">Cytoplasmic vesicle membrane</location>
        <topology evidence="2">Single-pass type I membrane protein</topology>
    </subcellularLocation>
    <subcellularLocation>
        <location evidence="3">Golgi apparatus membrane</location>
    </subcellularLocation>
    <subcellularLocation>
        <location evidence="1">Mitochondrion membrane</location>
        <topology evidence="1">Single-pass membrane protein</topology>
    </subcellularLocation>
    <subcellularLocation>
        <location evidence="4">Preautophagosomal structure membrane</location>
        <topology evidence="4">Single-pass type I membrane protein</topology>
    </subcellularLocation>
</comment>
<evidence type="ECO:0000256" key="14">
    <source>
        <dbReference type="ARBA" id="ARBA00023128"/>
    </source>
</evidence>
<evidence type="ECO:0000256" key="10">
    <source>
        <dbReference type="ARBA" id="ARBA00022927"/>
    </source>
</evidence>
<feature type="signal peptide" evidence="19">
    <location>
        <begin position="1"/>
        <end position="23"/>
    </location>
</feature>
<keyword evidence="8 18" id="KW-0812">Transmembrane</keyword>